<organism evidence="1">
    <name type="scientific">bioreactor metagenome</name>
    <dbReference type="NCBI Taxonomy" id="1076179"/>
    <lineage>
        <taxon>unclassified sequences</taxon>
        <taxon>metagenomes</taxon>
        <taxon>ecological metagenomes</taxon>
    </lineage>
</organism>
<evidence type="ECO:0000313" key="1">
    <source>
        <dbReference type="EMBL" id="MPN18602.1"/>
    </source>
</evidence>
<protein>
    <submittedName>
        <fullName evidence="1">Uncharacterized protein</fullName>
    </submittedName>
</protein>
<dbReference type="AlphaFoldDB" id="A0A645FY15"/>
<sequence>MDHAALKFIGDRGIFRQNHPHIRAELFQLLGQRAENIRQPTRLYERHALAGGKKHPDRPGRVRPLGRLLLGGPHGVDGQGFLGDRHGLRGKNHSGYRGLNGPNGRFFWHRAPFLLAALLGSISHNIYLGRLPRKPLCERRGNRPELTWKN</sequence>
<dbReference type="EMBL" id="VSSQ01065969">
    <property type="protein sequence ID" value="MPN18602.1"/>
    <property type="molecule type" value="Genomic_DNA"/>
</dbReference>
<proteinExistence type="predicted"/>
<gene>
    <name evidence="1" type="ORF">SDC9_165962</name>
</gene>
<name>A0A645FY15_9ZZZZ</name>
<comment type="caution">
    <text evidence="1">The sequence shown here is derived from an EMBL/GenBank/DDBJ whole genome shotgun (WGS) entry which is preliminary data.</text>
</comment>
<accession>A0A645FY15</accession>
<reference evidence="1" key="1">
    <citation type="submission" date="2019-08" db="EMBL/GenBank/DDBJ databases">
        <authorList>
            <person name="Kucharzyk K."/>
            <person name="Murdoch R.W."/>
            <person name="Higgins S."/>
            <person name="Loffler F."/>
        </authorList>
    </citation>
    <scope>NUCLEOTIDE SEQUENCE</scope>
</reference>